<evidence type="ECO:0000313" key="3">
    <source>
        <dbReference type="Proteomes" id="UP000294911"/>
    </source>
</evidence>
<dbReference type="PIRSF" id="PIRSF002741">
    <property type="entry name" value="MppA"/>
    <property type="match status" value="1"/>
</dbReference>
<dbReference type="Gene3D" id="3.10.105.10">
    <property type="entry name" value="Dipeptide-binding Protein, Domain 3"/>
    <property type="match status" value="1"/>
</dbReference>
<dbReference type="GO" id="GO:0042597">
    <property type="term" value="C:periplasmic space"/>
    <property type="evidence" value="ECO:0007669"/>
    <property type="project" value="UniProtKB-ARBA"/>
</dbReference>
<evidence type="ECO:0000313" key="2">
    <source>
        <dbReference type="EMBL" id="TCP47227.1"/>
    </source>
</evidence>
<protein>
    <submittedName>
        <fullName evidence="2">Peptide/nickel transport system substrate-binding protein</fullName>
    </submittedName>
</protein>
<dbReference type="GO" id="GO:0015833">
    <property type="term" value="P:peptide transport"/>
    <property type="evidence" value="ECO:0007669"/>
    <property type="project" value="TreeGrafter"/>
</dbReference>
<dbReference type="Proteomes" id="UP000294911">
    <property type="component" value="Unassembled WGS sequence"/>
</dbReference>
<dbReference type="InterPro" id="IPR039424">
    <property type="entry name" value="SBP_5"/>
</dbReference>
<dbReference type="Pfam" id="PF00496">
    <property type="entry name" value="SBP_bac_5"/>
    <property type="match status" value="1"/>
</dbReference>
<dbReference type="EMBL" id="SLXQ01000012">
    <property type="protein sequence ID" value="TCP47227.1"/>
    <property type="molecule type" value="Genomic_DNA"/>
</dbReference>
<dbReference type="GO" id="GO:1904680">
    <property type="term" value="F:peptide transmembrane transporter activity"/>
    <property type="evidence" value="ECO:0007669"/>
    <property type="project" value="TreeGrafter"/>
</dbReference>
<dbReference type="OrthoDB" id="7232492at2"/>
<dbReference type="AlphaFoldDB" id="A0A4R2QE24"/>
<gene>
    <name evidence="2" type="ORF">EV191_11221</name>
</gene>
<sequence length="507" mass="55680">MSQVGTVSRRGFLRISGAGLAMAYLSGCDLGGSSSAAAEALGAAFAQPINDLDPHGPSSVDESTLLACRLIYDTPTRRTDAGIEPSLAKSWRQLDELTWELSLREDVEFHDGSKLAARDLRASLLRVRDADTAQSALWTTVEDVTVDGEHTVRISTTEPLGTMPVNLSLLFVLPADQLDSPDFFRQPVGSGPFRVTSFTPALGLNLEPAKTYWGELAKVNQVNLPYIPETSSQITSLRTGELDLLWPIPPDQLAAFDGADNVEVHTVPSYVYYFTWFNCARKPFTDPRVRRAMWHAADVAGIVRNLFGKGAEVMTAPIPKTVFGYAEQPAYQHDPELAKRELASAGYPNGFRTSLMWFDTTGPLARQLAEALISEWAKVGITVEPQSLEKADWLDRLNALDWDMELQTNTVTTGDADFTLGRLYHSEAERLGYRNERLDQLLRTASRVSDQDQRERLYAQACGLVWDDAAGIFPAALNSSYGVRSGVHGFVPAPSNQPDLRPVTLSG</sequence>
<dbReference type="InterPro" id="IPR006311">
    <property type="entry name" value="TAT_signal"/>
</dbReference>
<organism evidence="2 3">
    <name type="scientific">Tamaricihabitans halophyticus</name>
    <dbReference type="NCBI Taxonomy" id="1262583"/>
    <lineage>
        <taxon>Bacteria</taxon>
        <taxon>Bacillati</taxon>
        <taxon>Actinomycetota</taxon>
        <taxon>Actinomycetes</taxon>
        <taxon>Pseudonocardiales</taxon>
        <taxon>Pseudonocardiaceae</taxon>
        <taxon>Tamaricihabitans</taxon>
    </lineage>
</organism>
<keyword evidence="3" id="KW-1185">Reference proteome</keyword>
<dbReference type="SUPFAM" id="SSF53850">
    <property type="entry name" value="Periplasmic binding protein-like II"/>
    <property type="match status" value="1"/>
</dbReference>
<reference evidence="2 3" key="1">
    <citation type="submission" date="2019-03" db="EMBL/GenBank/DDBJ databases">
        <title>Genomic Encyclopedia of Type Strains, Phase IV (KMG-IV): sequencing the most valuable type-strain genomes for metagenomic binning, comparative biology and taxonomic classification.</title>
        <authorList>
            <person name="Goeker M."/>
        </authorList>
    </citation>
    <scope>NUCLEOTIDE SEQUENCE [LARGE SCALE GENOMIC DNA]</scope>
    <source>
        <strain evidence="2 3">DSM 45765</strain>
    </source>
</reference>
<dbReference type="InterPro" id="IPR030678">
    <property type="entry name" value="Peptide/Ni-bd"/>
</dbReference>
<dbReference type="CDD" id="cd00995">
    <property type="entry name" value="PBP2_NikA_DppA_OppA_like"/>
    <property type="match status" value="1"/>
</dbReference>
<dbReference type="PANTHER" id="PTHR30290">
    <property type="entry name" value="PERIPLASMIC BINDING COMPONENT OF ABC TRANSPORTER"/>
    <property type="match status" value="1"/>
</dbReference>
<name>A0A4R2QE24_9PSEU</name>
<dbReference type="InterPro" id="IPR000914">
    <property type="entry name" value="SBP_5_dom"/>
</dbReference>
<dbReference type="Gene3D" id="3.40.190.10">
    <property type="entry name" value="Periplasmic binding protein-like II"/>
    <property type="match status" value="1"/>
</dbReference>
<feature type="domain" description="Solute-binding protein family 5" evidence="1">
    <location>
        <begin position="83"/>
        <end position="427"/>
    </location>
</feature>
<dbReference type="GO" id="GO:0043190">
    <property type="term" value="C:ATP-binding cassette (ABC) transporter complex"/>
    <property type="evidence" value="ECO:0007669"/>
    <property type="project" value="InterPro"/>
</dbReference>
<accession>A0A4R2QE24</accession>
<evidence type="ECO:0000259" key="1">
    <source>
        <dbReference type="Pfam" id="PF00496"/>
    </source>
</evidence>
<comment type="caution">
    <text evidence="2">The sequence shown here is derived from an EMBL/GenBank/DDBJ whole genome shotgun (WGS) entry which is preliminary data.</text>
</comment>
<proteinExistence type="predicted"/>
<dbReference type="Gene3D" id="3.90.76.10">
    <property type="entry name" value="Dipeptide-binding Protein, Domain 1"/>
    <property type="match status" value="1"/>
</dbReference>
<dbReference type="PROSITE" id="PS51318">
    <property type="entry name" value="TAT"/>
    <property type="match status" value="1"/>
</dbReference>